<keyword evidence="2" id="KW-0808">Transferase</keyword>
<dbReference type="InterPro" id="IPR000182">
    <property type="entry name" value="GNAT_dom"/>
</dbReference>
<dbReference type="SUPFAM" id="SSF55729">
    <property type="entry name" value="Acyl-CoA N-acyltransferases (Nat)"/>
    <property type="match status" value="1"/>
</dbReference>
<evidence type="ECO:0000313" key="2">
    <source>
        <dbReference type="EMBL" id="MEV0972141.1"/>
    </source>
</evidence>
<reference evidence="2 3" key="1">
    <citation type="submission" date="2024-06" db="EMBL/GenBank/DDBJ databases">
        <title>The Natural Products Discovery Center: Release of the First 8490 Sequenced Strains for Exploring Actinobacteria Biosynthetic Diversity.</title>
        <authorList>
            <person name="Kalkreuter E."/>
            <person name="Kautsar S.A."/>
            <person name="Yang D."/>
            <person name="Bader C.D."/>
            <person name="Teijaro C.N."/>
            <person name="Fluegel L."/>
            <person name="Davis C.M."/>
            <person name="Simpson J.R."/>
            <person name="Lauterbach L."/>
            <person name="Steele A.D."/>
            <person name="Gui C."/>
            <person name="Meng S."/>
            <person name="Li G."/>
            <person name="Viehrig K."/>
            <person name="Ye F."/>
            <person name="Su P."/>
            <person name="Kiefer A.F."/>
            <person name="Nichols A."/>
            <person name="Cepeda A.J."/>
            <person name="Yan W."/>
            <person name="Fan B."/>
            <person name="Jiang Y."/>
            <person name="Adhikari A."/>
            <person name="Zheng C.-J."/>
            <person name="Schuster L."/>
            <person name="Cowan T.M."/>
            <person name="Smanski M.J."/>
            <person name="Chevrette M.G."/>
            <person name="De Carvalho L.P.S."/>
            <person name="Shen B."/>
        </authorList>
    </citation>
    <scope>NUCLEOTIDE SEQUENCE [LARGE SCALE GENOMIC DNA]</scope>
    <source>
        <strain evidence="2 3">NPDC050100</strain>
    </source>
</reference>
<sequence length="294" mass="33098">MTAIMRRYADVGDLRAMQRVTQRVWSVDSPHHVGDLAWGRLMYTLDQADWPIALWEADGRVVAWGWAHLPDDLRLQVDPAFPELVEEILAWFDETAAGGPREINVLDAQTELRDALVRHGYRPRDDAPYFRYHSRSLTDLPAPALPDGFTARAVRGDQDVDRRVAVHQAAWSSTGVTTESYRAIMDAWPYRPELDWIVEAPDGRFAANCLIWYDDAHRVGLIEPVGTDPAHRRRGLSRAVCLAALHALRRAGATSAIVCPRGDAGYPVPQALYRGLGFHPYARTHTYVKLGRTE</sequence>
<dbReference type="Proteomes" id="UP001551675">
    <property type="component" value="Unassembled WGS sequence"/>
</dbReference>
<accession>A0ABV3GKH5</accession>
<dbReference type="EMBL" id="JBFALK010000015">
    <property type="protein sequence ID" value="MEV0972141.1"/>
    <property type="molecule type" value="Genomic_DNA"/>
</dbReference>
<name>A0ABV3GKH5_MICGL</name>
<gene>
    <name evidence="2" type="ORF">AB0I59_26380</name>
</gene>
<protein>
    <submittedName>
        <fullName evidence="2">GNAT family N-acetyltransferase</fullName>
        <ecNumber evidence="2">2.3.1.-</ecNumber>
    </submittedName>
</protein>
<keyword evidence="2" id="KW-0012">Acyltransferase</keyword>
<evidence type="ECO:0000313" key="3">
    <source>
        <dbReference type="Proteomes" id="UP001551675"/>
    </source>
</evidence>
<dbReference type="InterPro" id="IPR016181">
    <property type="entry name" value="Acyl_CoA_acyltransferase"/>
</dbReference>
<dbReference type="RefSeq" id="WP_082776714.1">
    <property type="nucleotide sequence ID" value="NZ_JBFALK010000015.1"/>
</dbReference>
<proteinExistence type="predicted"/>
<dbReference type="Pfam" id="PF00583">
    <property type="entry name" value="Acetyltransf_1"/>
    <property type="match status" value="1"/>
</dbReference>
<evidence type="ECO:0000259" key="1">
    <source>
        <dbReference type="PROSITE" id="PS51186"/>
    </source>
</evidence>
<comment type="caution">
    <text evidence="2">The sequence shown here is derived from an EMBL/GenBank/DDBJ whole genome shotgun (WGS) entry which is preliminary data.</text>
</comment>
<dbReference type="EC" id="2.3.1.-" evidence="2"/>
<organism evidence="2 3">
    <name type="scientific">Microtetraspora glauca</name>
    <dbReference type="NCBI Taxonomy" id="1996"/>
    <lineage>
        <taxon>Bacteria</taxon>
        <taxon>Bacillati</taxon>
        <taxon>Actinomycetota</taxon>
        <taxon>Actinomycetes</taxon>
        <taxon>Streptosporangiales</taxon>
        <taxon>Streptosporangiaceae</taxon>
        <taxon>Microtetraspora</taxon>
    </lineage>
</organism>
<dbReference type="PROSITE" id="PS51186">
    <property type="entry name" value="GNAT"/>
    <property type="match status" value="1"/>
</dbReference>
<keyword evidence="3" id="KW-1185">Reference proteome</keyword>
<dbReference type="CDD" id="cd04301">
    <property type="entry name" value="NAT_SF"/>
    <property type="match status" value="1"/>
</dbReference>
<dbReference type="GO" id="GO:0016746">
    <property type="term" value="F:acyltransferase activity"/>
    <property type="evidence" value="ECO:0007669"/>
    <property type="project" value="UniProtKB-KW"/>
</dbReference>
<dbReference type="Gene3D" id="3.40.630.30">
    <property type="match status" value="1"/>
</dbReference>
<feature type="domain" description="N-acetyltransferase" evidence="1">
    <location>
        <begin position="149"/>
        <end position="294"/>
    </location>
</feature>